<proteinExistence type="predicted"/>
<keyword evidence="3" id="KW-1185">Reference proteome</keyword>
<organism evidence="2 3">
    <name type="scientific">Elysia marginata</name>
    <dbReference type="NCBI Taxonomy" id="1093978"/>
    <lineage>
        <taxon>Eukaryota</taxon>
        <taxon>Metazoa</taxon>
        <taxon>Spiralia</taxon>
        <taxon>Lophotrochozoa</taxon>
        <taxon>Mollusca</taxon>
        <taxon>Gastropoda</taxon>
        <taxon>Heterobranchia</taxon>
        <taxon>Euthyneura</taxon>
        <taxon>Panpulmonata</taxon>
        <taxon>Sacoglossa</taxon>
        <taxon>Placobranchoidea</taxon>
        <taxon>Plakobranchidae</taxon>
        <taxon>Elysia</taxon>
    </lineage>
</organism>
<comment type="caution">
    <text evidence="2">The sequence shown here is derived from an EMBL/GenBank/DDBJ whole genome shotgun (WGS) entry which is preliminary data.</text>
</comment>
<feature type="compositionally biased region" description="Basic and acidic residues" evidence="1">
    <location>
        <begin position="24"/>
        <end position="79"/>
    </location>
</feature>
<dbReference type="EMBL" id="BMAT01012675">
    <property type="protein sequence ID" value="GFR96813.1"/>
    <property type="molecule type" value="Genomic_DNA"/>
</dbReference>
<evidence type="ECO:0000256" key="1">
    <source>
        <dbReference type="SAM" id="MobiDB-lite"/>
    </source>
</evidence>
<feature type="region of interest" description="Disordered" evidence="1">
    <location>
        <begin position="24"/>
        <end position="127"/>
    </location>
</feature>
<evidence type="ECO:0000313" key="3">
    <source>
        <dbReference type="Proteomes" id="UP000762676"/>
    </source>
</evidence>
<reference evidence="2 3" key="1">
    <citation type="journal article" date="2021" name="Elife">
        <title>Chloroplast acquisition without the gene transfer in kleptoplastic sea slugs, Plakobranchus ocellatus.</title>
        <authorList>
            <person name="Maeda T."/>
            <person name="Takahashi S."/>
            <person name="Yoshida T."/>
            <person name="Shimamura S."/>
            <person name="Takaki Y."/>
            <person name="Nagai Y."/>
            <person name="Toyoda A."/>
            <person name="Suzuki Y."/>
            <person name="Arimoto A."/>
            <person name="Ishii H."/>
            <person name="Satoh N."/>
            <person name="Nishiyama T."/>
            <person name="Hasebe M."/>
            <person name="Maruyama T."/>
            <person name="Minagawa J."/>
            <person name="Obokata J."/>
            <person name="Shigenobu S."/>
        </authorList>
    </citation>
    <scope>NUCLEOTIDE SEQUENCE [LARGE SCALE GENOMIC DNA]</scope>
</reference>
<evidence type="ECO:0000313" key="2">
    <source>
        <dbReference type="EMBL" id="GFR96813.1"/>
    </source>
</evidence>
<accession>A0AAV4HIB4</accession>
<feature type="compositionally biased region" description="Basic and acidic residues" evidence="1">
    <location>
        <begin position="98"/>
        <end position="109"/>
    </location>
</feature>
<dbReference type="Proteomes" id="UP000762676">
    <property type="component" value="Unassembled WGS sequence"/>
</dbReference>
<gene>
    <name evidence="2" type="ORF">ElyMa_006308200</name>
</gene>
<protein>
    <submittedName>
        <fullName evidence="2">Uncharacterized protein</fullName>
    </submittedName>
</protein>
<sequence length="269" mass="31491">MPHPSTLFRRKLKEGNPEKYQEYLLQQRERDQKRREKAKKEWEEGHHTRAQVEEHEAKKEAKRERERQRYEKKKKDCIRQTRRSIAKASTPATKEKKRPRDMSPNELRAHKSNMRQKQRQNLSRQKKTAIRAKERAKYHAKKVLQLQNMAAALPDRDTATATTPANTVRTRANSTIIQAETEKPRVGDYVKLKCIEKKNQKLVYAVVVDAPETGDFSVRFLAECGTAYAFADKEDVGLISTGPPDYYSWDILKSSEVSFVNRGHYFFKK</sequence>
<dbReference type="AlphaFoldDB" id="A0AAV4HIB4"/>
<name>A0AAV4HIB4_9GAST</name>
<feature type="compositionally biased region" description="Basic residues" evidence="1">
    <location>
        <begin position="110"/>
        <end position="127"/>
    </location>
</feature>